<dbReference type="SUPFAM" id="SSF53474">
    <property type="entry name" value="alpha/beta-Hydrolases"/>
    <property type="match status" value="1"/>
</dbReference>
<reference evidence="3" key="1">
    <citation type="journal article" date="2013" name="Genetics">
        <title>The draft genome and transcriptome of Panagrellus redivivus are shaped by the harsh demands of a free-living lifestyle.</title>
        <authorList>
            <person name="Srinivasan J."/>
            <person name="Dillman A.R."/>
            <person name="Macchietto M.G."/>
            <person name="Heikkinen L."/>
            <person name="Lakso M."/>
            <person name="Fracchia K.M."/>
            <person name="Antoshechkin I."/>
            <person name="Mortazavi A."/>
            <person name="Wong G."/>
            <person name="Sternberg P.W."/>
        </authorList>
    </citation>
    <scope>NUCLEOTIDE SEQUENCE [LARGE SCALE GENOMIC DNA]</scope>
    <source>
        <strain evidence="3">MT8872</strain>
    </source>
</reference>
<feature type="transmembrane region" description="Helical" evidence="1">
    <location>
        <begin position="40"/>
        <end position="59"/>
    </location>
</feature>
<reference evidence="4" key="2">
    <citation type="submission" date="2020-10" db="UniProtKB">
        <authorList>
            <consortium name="WormBaseParasite"/>
        </authorList>
    </citation>
    <scope>IDENTIFICATION</scope>
</reference>
<feature type="transmembrane region" description="Helical" evidence="1">
    <location>
        <begin position="365"/>
        <end position="386"/>
    </location>
</feature>
<keyword evidence="3" id="KW-1185">Reference proteome</keyword>
<dbReference type="InterPro" id="IPR029058">
    <property type="entry name" value="AB_hydrolase_fold"/>
</dbReference>
<dbReference type="PANTHER" id="PTHR45908">
    <property type="entry name" value="PROTEIN CBG11750-RELATED"/>
    <property type="match status" value="1"/>
</dbReference>
<dbReference type="WBParaSite" id="Pan_g8975.t1">
    <property type="protein sequence ID" value="Pan_g8975.t1"/>
    <property type="gene ID" value="Pan_g8975"/>
</dbReference>
<sequence length="387" mass="43276">MIHPDYHNVLLRRYGKLLYINKLQGEMESHFWALHCTMKLLFVTVFAILSIVCPINAAFDEGLAQRMVNFAAATFLEPTAADVNEKAQSCFRKSYPASNFTNPKIYSIGQCADYIEDECQVMFTESADEKLLIVAFRGTVGMKQMKHEASDSLKDLAVFDPENNAGTQYGQVNSYFYNAMQTLWNRIDQFQTVTAANYPGYTVIFTGHSLGGAMASLSALRVSLKNSVPADKIKVYTFGEPRVSDFKLAETMKTSIPDSWRVVHYEDPVPHMPFCSGVFSDSCKTEPGHPYHRPTEIWYSNSNQKMESGDYKQCDTTNGEDPDCSNKVSILKNIFNIIDSKGGDFHNHYYDHLLNEYGPNGCSSGATVGITAAMVLLGIAKMVAFIF</sequence>
<keyword evidence="1" id="KW-1133">Transmembrane helix</keyword>
<dbReference type="InterPro" id="IPR002921">
    <property type="entry name" value="Fungal_lipase-type"/>
</dbReference>
<dbReference type="GO" id="GO:0006629">
    <property type="term" value="P:lipid metabolic process"/>
    <property type="evidence" value="ECO:0007669"/>
    <property type="project" value="InterPro"/>
</dbReference>
<name>A0A7E4WAP9_PANRE</name>
<organism evidence="3 4">
    <name type="scientific">Panagrellus redivivus</name>
    <name type="common">Microworm</name>
    <dbReference type="NCBI Taxonomy" id="6233"/>
    <lineage>
        <taxon>Eukaryota</taxon>
        <taxon>Metazoa</taxon>
        <taxon>Ecdysozoa</taxon>
        <taxon>Nematoda</taxon>
        <taxon>Chromadorea</taxon>
        <taxon>Rhabditida</taxon>
        <taxon>Tylenchina</taxon>
        <taxon>Panagrolaimomorpha</taxon>
        <taxon>Panagrolaimoidea</taxon>
        <taxon>Panagrolaimidae</taxon>
        <taxon>Panagrellus</taxon>
    </lineage>
</organism>
<evidence type="ECO:0000313" key="4">
    <source>
        <dbReference type="WBParaSite" id="Pan_g8975.t1"/>
    </source>
</evidence>
<keyword evidence="1" id="KW-0812">Transmembrane</keyword>
<evidence type="ECO:0000256" key="1">
    <source>
        <dbReference type="SAM" id="Phobius"/>
    </source>
</evidence>
<keyword evidence="1" id="KW-0472">Membrane</keyword>
<accession>A0A7E4WAP9</accession>
<protein>
    <submittedName>
        <fullName evidence="4">Lipase_3 domain-containing protein</fullName>
    </submittedName>
</protein>
<evidence type="ECO:0000313" key="3">
    <source>
        <dbReference type="Proteomes" id="UP000492821"/>
    </source>
</evidence>
<feature type="domain" description="Fungal lipase-type" evidence="2">
    <location>
        <begin position="133"/>
        <end position="276"/>
    </location>
</feature>
<dbReference type="Pfam" id="PF01764">
    <property type="entry name" value="Lipase_3"/>
    <property type="match status" value="1"/>
</dbReference>
<dbReference type="CDD" id="cd00519">
    <property type="entry name" value="Lipase_3"/>
    <property type="match status" value="1"/>
</dbReference>
<proteinExistence type="predicted"/>
<evidence type="ECO:0000259" key="2">
    <source>
        <dbReference type="Pfam" id="PF01764"/>
    </source>
</evidence>
<dbReference type="PANTHER" id="PTHR45908:SF6">
    <property type="entry name" value="FUNGAL LIPASE-LIKE DOMAIN-CONTAINING PROTEIN"/>
    <property type="match status" value="1"/>
</dbReference>
<dbReference type="Gene3D" id="3.40.50.1820">
    <property type="entry name" value="alpha/beta hydrolase"/>
    <property type="match status" value="1"/>
</dbReference>
<dbReference type="AlphaFoldDB" id="A0A7E4WAP9"/>
<dbReference type="Proteomes" id="UP000492821">
    <property type="component" value="Unassembled WGS sequence"/>
</dbReference>